<dbReference type="Proteomes" id="UP000192445">
    <property type="component" value="Chromosome"/>
</dbReference>
<sequence length="193" mass="20358">MTSTTLRELIGSDQTPATLADAALLLVDFQNTYTEGVMELEGWQSAVDNAAALLERARAAGTPVIHIVDRGYDLTSEAGQIIPAVKPAPGEPVVEKEFPNGFHDTTLADEVRKTRRKNVIIAGFMTHMCTLATAQGAFVNDTPATVVADASATRSLPLNGTPNGVTAEQLHASALATIQDLYGVVVPTQDSLS</sequence>
<dbReference type="RefSeq" id="WP_030729833.1">
    <property type="nucleotide sequence ID" value="NZ_CP020570.1"/>
</dbReference>
<proteinExistence type="predicted"/>
<dbReference type="SUPFAM" id="SSF52499">
    <property type="entry name" value="Isochorismatase-like hydrolases"/>
    <property type="match status" value="1"/>
</dbReference>
<dbReference type="GO" id="GO:0016787">
    <property type="term" value="F:hydrolase activity"/>
    <property type="evidence" value="ECO:0007669"/>
    <property type="project" value="UniProtKB-KW"/>
</dbReference>
<evidence type="ECO:0000313" key="3">
    <source>
        <dbReference type="EMBL" id="ARF63212.1"/>
    </source>
</evidence>
<dbReference type="KEGG" id="svu:B1H20_18915"/>
<dbReference type="PANTHER" id="PTHR43540:SF15">
    <property type="entry name" value="BLR5631 PROTEIN"/>
    <property type="match status" value="1"/>
</dbReference>
<name>A0A1V0UE16_STRVN</name>
<dbReference type="OrthoDB" id="9794942at2"/>
<feature type="domain" description="Isochorismatase-like" evidence="2">
    <location>
        <begin position="22"/>
        <end position="189"/>
    </location>
</feature>
<gene>
    <name evidence="3" type="ORF">B1H20_18915</name>
</gene>
<dbReference type="InterPro" id="IPR050272">
    <property type="entry name" value="Isochorismatase-like_hydrls"/>
</dbReference>
<dbReference type="InterPro" id="IPR036380">
    <property type="entry name" value="Isochorismatase-like_sf"/>
</dbReference>
<organism evidence="3 4">
    <name type="scientific">Streptomyces violaceoruber</name>
    <dbReference type="NCBI Taxonomy" id="1935"/>
    <lineage>
        <taxon>Bacteria</taxon>
        <taxon>Bacillati</taxon>
        <taxon>Actinomycetota</taxon>
        <taxon>Actinomycetes</taxon>
        <taxon>Kitasatosporales</taxon>
        <taxon>Streptomycetaceae</taxon>
        <taxon>Streptomyces</taxon>
        <taxon>Streptomyces violaceoruber group</taxon>
    </lineage>
</organism>
<dbReference type="Pfam" id="PF00857">
    <property type="entry name" value="Isochorismatase"/>
    <property type="match status" value="1"/>
</dbReference>
<evidence type="ECO:0000256" key="1">
    <source>
        <dbReference type="ARBA" id="ARBA00022801"/>
    </source>
</evidence>
<evidence type="ECO:0000313" key="4">
    <source>
        <dbReference type="Proteomes" id="UP000192445"/>
    </source>
</evidence>
<dbReference type="PANTHER" id="PTHR43540">
    <property type="entry name" value="PEROXYUREIDOACRYLATE/UREIDOACRYLATE AMIDOHYDROLASE-RELATED"/>
    <property type="match status" value="1"/>
</dbReference>
<dbReference type="AlphaFoldDB" id="A0A1V0UE16"/>
<dbReference type="Gene3D" id="3.40.50.850">
    <property type="entry name" value="Isochorismatase-like"/>
    <property type="match status" value="1"/>
</dbReference>
<accession>A0A1V0UE16</accession>
<dbReference type="EMBL" id="CP020570">
    <property type="protein sequence ID" value="ARF63212.1"/>
    <property type="molecule type" value="Genomic_DNA"/>
</dbReference>
<evidence type="ECO:0000259" key="2">
    <source>
        <dbReference type="Pfam" id="PF00857"/>
    </source>
</evidence>
<dbReference type="InterPro" id="IPR000868">
    <property type="entry name" value="Isochorismatase-like_dom"/>
</dbReference>
<protein>
    <submittedName>
        <fullName evidence="3">Isochorismatase</fullName>
    </submittedName>
</protein>
<dbReference type="STRING" id="1935.B1H20_18915"/>
<reference evidence="3 4" key="1">
    <citation type="submission" date="2017-03" db="EMBL/GenBank/DDBJ databases">
        <title>Complete Genome Sequence of a natural compounds producer, Streptomyces violaceus S21.</title>
        <authorList>
            <person name="Zhong C."/>
            <person name="Zhao Z."/>
            <person name="Fu J."/>
            <person name="Zong G."/>
            <person name="Qin R."/>
            <person name="Cao G."/>
        </authorList>
    </citation>
    <scope>NUCLEOTIDE SEQUENCE [LARGE SCALE GENOMIC DNA]</scope>
    <source>
        <strain evidence="3 4">S21</strain>
    </source>
</reference>
<keyword evidence="1" id="KW-0378">Hydrolase</keyword>